<keyword evidence="3" id="KW-1185">Reference proteome</keyword>
<feature type="compositionally biased region" description="Basic and acidic residues" evidence="1">
    <location>
        <begin position="15"/>
        <end position="38"/>
    </location>
</feature>
<dbReference type="Proteomes" id="UP000018050">
    <property type="component" value="Unassembled WGS sequence"/>
</dbReference>
<proteinExistence type="predicted"/>
<reference evidence="2" key="1">
    <citation type="submission" date="2013-10" db="EMBL/GenBank/DDBJ databases">
        <title>Genomic analysis of the causative agents of coccidiosis in chickens.</title>
        <authorList>
            <person name="Reid A.J."/>
            <person name="Blake D."/>
            <person name="Billington K."/>
            <person name="Browne H."/>
            <person name="Dunn M."/>
            <person name="Hung S."/>
            <person name="Kawahara F."/>
            <person name="Miranda-Saavedra D."/>
            <person name="Mourier T."/>
            <person name="Nagra H."/>
            <person name="Otto T.D."/>
            <person name="Rawlings N."/>
            <person name="Sanchez A."/>
            <person name="Sanders M."/>
            <person name="Subramaniam C."/>
            <person name="Tay Y."/>
            <person name="Dear P."/>
            <person name="Doerig C."/>
            <person name="Gruber A."/>
            <person name="Parkinson J."/>
            <person name="Shirley M."/>
            <person name="Wan K.L."/>
            <person name="Berriman M."/>
            <person name="Tomley F."/>
            <person name="Pain A."/>
        </authorList>
    </citation>
    <scope>NUCLEOTIDE SEQUENCE</scope>
    <source>
        <strain evidence="2">Houghton</strain>
    </source>
</reference>
<dbReference type="GeneID" id="25268466"/>
<gene>
    <name evidence="2" type="ORF">EAH_00003960</name>
</gene>
<dbReference type="OrthoDB" id="347244at2759"/>
<evidence type="ECO:0000313" key="2">
    <source>
        <dbReference type="EMBL" id="CDI81163.1"/>
    </source>
</evidence>
<reference evidence="2" key="2">
    <citation type="submission" date="2013-10" db="EMBL/GenBank/DDBJ databases">
        <authorList>
            <person name="Aslett M."/>
        </authorList>
    </citation>
    <scope>NUCLEOTIDE SEQUENCE</scope>
    <source>
        <strain evidence="2">Houghton</strain>
    </source>
</reference>
<dbReference type="EMBL" id="HG671520">
    <property type="protein sequence ID" value="CDI81163.1"/>
    <property type="molecule type" value="Genomic_DNA"/>
</dbReference>
<dbReference type="AlphaFoldDB" id="U6GPG7"/>
<dbReference type="PANTHER" id="PTHR33862:SF3">
    <property type="entry name" value="OROFACIAL CLEFT 1 CANDIDATE GENE 1 PROTEIN"/>
    <property type="match status" value="1"/>
</dbReference>
<protein>
    <submittedName>
        <fullName evidence="2">Uncharacterized protein</fullName>
    </submittedName>
</protein>
<organism evidence="2 3">
    <name type="scientific">Eimeria acervulina</name>
    <name type="common">Coccidian parasite</name>
    <dbReference type="NCBI Taxonomy" id="5801"/>
    <lineage>
        <taxon>Eukaryota</taxon>
        <taxon>Sar</taxon>
        <taxon>Alveolata</taxon>
        <taxon>Apicomplexa</taxon>
        <taxon>Conoidasida</taxon>
        <taxon>Coccidia</taxon>
        <taxon>Eucoccidiorida</taxon>
        <taxon>Eimeriorina</taxon>
        <taxon>Eimeriidae</taxon>
        <taxon>Eimeria</taxon>
    </lineage>
</organism>
<evidence type="ECO:0000256" key="1">
    <source>
        <dbReference type="SAM" id="MobiDB-lite"/>
    </source>
</evidence>
<dbReference type="RefSeq" id="XP_013249038.1">
    <property type="nucleotide sequence ID" value="XM_013393584.1"/>
</dbReference>
<dbReference type="VEuPathDB" id="ToxoDB:EAH_00003960"/>
<dbReference type="InterPro" id="IPR031390">
    <property type="entry name" value="OFCC1"/>
</dbReference>
<dbReference type="PANTHER" id="PTHR33862">
    <property type="entry name" value="OROFACIAL CLEFT 1 CANDIDATE GENE 1 PROTEIN"/>
    <property type="match status" value="1"/>
</dbReference>
<accession>U6GPG7</accession>
<dbReference type="OMA" id="RECECRM"/>
<feature type="compositionally biased region" description="Basic and acidic residues" evidence="1">
    <location>
        <begin position="83"/>
        <end position="93"/>
    </location>
</feature>
<evidence type="ECO:0000313" key="3">
    <source>
        <dbReference type="Proteomes" id="UP000018050"/>
    </source>
</evidence>
<name>U6GPG7_EIMAC</name>
<feature type="compositionally biased region" description="Basic residues" evidence="1">
    <location>
        <begin position="39"/>
        <end position="48"/>
    </location>
</feature>
<sequence>MSDTGEAPTGVQAAESRDEEGRGQEAVEGKVEPTNEKERKKRHPKKSKQLQPDGSPIVDSAKPTKKSTMQAEGGAQGSAPAKSENDPRSETSERRKKKKRAVVVAVEEEEGSQHPADFSQPAASNKARKSTLLMCDNAAAVALGNLLAIQCISIASVAALQRGVSPKVEGEEEVDEAQWVEDIEDEELGQILAKAKASEQRVAELRKAISETASLALDSYFDELTTITQDKSLTIGTADEDRVIAVEQKAAQENLAACVVQQKELQQQQQRLLLYEQVVRKKILDELEWREEKLKVLKRQAAKQDLNRQDHLVKLVRECECRMEAVMGRRKARLSIVYGLLKKEGEYTAVSKRMDDAKSNERNNFIPMGKSYRVEWLRAPQPLKLQIDLCRALKDKVPAGRYLISVSIWTRMGGTRLRWSGLPTIEEKLLRDAAARKQSKVSLPVLSTAGNESAESESFAGMAAAVTQSVEFEANFKDECLRQESHPRTFCHE</sequence>
<feature type="region of interest" description="Disordered" evidence="1">
    <location>
        <begin position="1"/>
        <end position="123"/>
    </location>
</feature>